<dbReference type="InterPro" id="IPR044060">
    <property type="entry name" value="Bacterial_rp_domain"/>
</dbReference>
<evidence type="ECO:0000256" key="1">
    <source>
        <dbReference type="ARBA" id="ARBA00004196"/>
    </source>
</evidence>
<dbReference type="InterPro" id="IPR002035">
    <property type="entry name" value="VWF_A"/>
</dbReference>
<dbReference type="InterPro" id="IPR042229">
    <property type="entry name" value="Listeria/Bacterioides_rpt_sf"/>
</dbReference>
<dbReference type="EMBL" id="CP035281">
    <property type="protein sequence ID" value="QAT42123.1"/>
    <property type="molecule type" value="Genomic_DNA"/>
</dbReference>
<proteinExistence type="predicted"/>
<name>A0A410PT79_9FIRM</name>
<dbReference type="PROSITE" id="PS51272">
    <property type="entry name" value="SLH"/>
    <property type="match status" value="3"/>
</dbReference>
<feature type="domain" description="VWFA" evidence="5">
    <location>
        <begin position="64"/>
        <end position="292"/>
    </location>
</feature>
<protein>
    <submittedName>
        <fullName evidence="7">VWA domain-containing protein</fullName>
    </submittedName>
</protein>
<accession>A0A410PT79</accession>
<gene>
    <name evidence="7" type="ORF">EQM06_02135</name>
</gene>
<dbReference type="OrthoDB" id="174569at2"/>
<reference evidence="7 8" key="1">
    <citation type="submission" date="2019-01" db="EMBL/GenBank/DDBJ databases">
        <title>Draft genomes of a novel of Aminipila strains.</title>
        <authorList>
            <person name="Ma S."/>
        </authorList>
    </citation>
    <scope>NUCLEOTIDE SEQUENCE [LARGE SCALE GENOMIC DNA]</scope>
    <source>
        <strain evidence="8">JN-39</strain>
    </source>
</reference>
<dbReference type="InterPro" id="IPR036465">
    <property type="entry name" value="vWFA_dom_sf"/>
</dbReference>
<evidence type="ECO:0000256" key="4">
    <source>
        <dbReference type="SAM" id="SignalP"/>
    </source>
</evidence>
<feature type="domain" description="SLH" evidence="6">
    <location>
        <begin position="1696"/>
        <end position="1764"/>
    </location>
</feature>
<dbReference type="Pfam" id="PF18676">
    <property type="entry name" value="MBG_2"/>
    <property type="match status" value="1"/>
</dbReference>
<dbReference type="Pfam" id="PF18998">
    <property type="entry name" value="Flg_new_2"/>
    <property type="match status" value="2"/>
</dbReference>
<sequence length="1937" mass="209711">MKFKRKLAILLSAVMCTTLISPVAFAGSSRELTKTAQWINEDEGTAKITLRTAGDPIEINNGADVVVVMDYSGSMGYDAEKICGNTTVTDKDFWGVHHCTKCGATYGSGILYPEWQGTCNAKISLGTTRWKLAKEALGVSLNTIIPNTSSYNNVAFVAFDSKVRNGYTVDSTKNKDTILNLVNNLEQPKAGDGKGTNYEAALKKANQYVDSFKKSSKNKKPVYVIFLSDGAPDSGSAGTSESTTMKKNATVYTVGLSLDSSASNKLKGYATSGSYHNNVTDPSTLSDVFGDISKVINSKVTVTDVINQEVFNIISVGEPTSGKASKSSDGKTVIWTLDNFRPEGDTLEITIQLNSDNMNQYKDFVTNESAGATYVSATGDVENLAVSNTAPSKEKPVINRERGQYNVTYSYMGTIPEGAPAAPATQRVALGTENVAVAAAPGLAGYTFSGWTTDDVTVTGGTFTMPKKSVAFTGTWTEKDKFTVTYNAGSGTGTMTPDTAYVGSELSVKDNGFTAPANYIFDGWKDASGATVEVGSKITQNTILTAQWKALNAEYRVEWYKQTADGKDYEKYHTTTASALIGTPVTVEAGDNDVTGFDLNREKSTLSDESLNQSTVLKVYYDREKYDVEGFLDGTSLGKNSVLFGAASPAIIFDAKEHYHIASVKVNGLPVAFTEGKSYTYPEQANVAGPIRVEVTTAEDSKFAVTYDGNGADSGTVADSESAYAGGKIKTAENQFVKDEYTFKEWNTKPDGTGVAYAENADFTVQDSTTLYAIWVQKEYTVTYDANGGTGTPPTSVKGIKDQEVPLAGGDGLTNRLHYFVGWARNAAEKASENIFKAGDTFKITATETLYAIWHKDSATVRFDVNGGTGTPPGSITKEVEEEVAIPDSGKDMARDGYKLLGWATTSTAVKAEYVKDDPYKLPEGDTTLYAVWEQTRFDVTYYVYKDEISPKDHISHDTSKYTAKADGWKGSVEVVSGSGLNFTNCTTSQKELVALEDLQFGKTAGELVKLYQDNYDTNQGVQLVEGLTIVPFRLVDCGNGDIHVDCKIIPDTSKKFMVSYLPGDQGLFKEQSSDDLIYGDVIPAFTGDLSHNPGYEFDGWKVGDTQTTVSAIEGTVTGNVAYTAQWKAVDTEYTIEWYKQTADGTGYEKYDTTTASALTGTPVKIEAGDNDVTGFDLNREKSTLSDESLNQSTVLKVYYDREKYDVEGFLDGTTLGKNSVLFGATSPAITFDAKEHYHIASVTVNGSSVAFDEGKSYTYPEQINVAGPIKVEVTTEMDQFTITASKSGSGTITSEGAVKVKAGEAAVYAITPAEDSYLEDVKIDGNSVSLDTLNDIINSGVYTFTQVLTDHRIEAIFAAKEVITLTANSSEVVYNGREQSVEGFTGTPEGCRIEGLTVGAKGTDAKEYPVTFTGLETAKIVDIDKVDVTRKYIISTNSDSKLVIKQKDVEITVNEASKNFGEADPQFTGSVKGLVTEGDLGTIAYTRTNGDMDEVGVYERVLTANYKENSNYKVTVVPGDFEIKALDMTDQVKATGFEGVYDGMTHGITLDVPEGSETVFRDHHNDDNSFVDAGTYTVEYTVMKTGYKDVTGSAVVNITKRELTLVAGSASKTYDGSALTTTGYAISAGAVVTGQSITVTVTGSQTAVGSTASAISAVKIEDPEGQDVTSNYAVDTEAGVLTVTSSGGGGHHHNNGNKNDTTEINDEDVPLAGTVELNKKDHFNYVKGYEDGNVRPLNSITREEVATIFYRLLTDTSRDMYFSQDEDFSDVASNRWSLNAIATLANGKILTGYENGTFGASRPITRAEFAAIASRFDTLDQTTDNQFSDISNHWAKSYINSAAKKGWITGYEDGTFRPDQYITRAEAMTLINRVLERRVDAEGLINGYKVFPDNKSNEWYYYQVIEATNNHDYADRANISDMEKWTEILSDKTWNE</sequence>
<keyword evidence="4" id="KW-0732">Signal</keyword>
<keyword evidence="2" id="KW-0677">Repeat</keyword>
<dbReference type="Gene3D" id="2.60.40.4270">
    <property type="entry name" value="Listeria-Bacteroides repeat domain"/>
    <property type="match status" value="4"/>
</dbReference>
<dbReference type="Pfam" id="PF09479">
    <property type="entry name" value="Flg_new"/>
    <property type="match status" value="4"/>
</dbReference>
<feature type="domain" description="SLH" evidence="6">
    <location>
        <begin position="1823"/>
        <end position="1886"/>
    </location>
</feature>
<dbReference type="Pfam" id="PF00395">
    <property type="entry name" value="SLH"/>
    <property type="match status" value="3"/>
</dbReference>
<dbReference type="PANTHER" id="PTHR43308">
    <property type="entry name" value="OUTER MEMBRANE PROTEIN ALPHA-RELATED"/>
    <property type="match status" value="1"/>
</dbReference>
<dbReference type="Gene3D" id="3.40.50.410">
    <property type="entry name" value="von Willebrand factor, type A domain"/>
    <property type="match status" value="1"/>
</dbReference>
<keyword evidence="8" id="KW-1185">Reference proteome</keyword>
<dbReference type="PROSITE" id="PS50234">
    <property type="entry name" value="VWFA"/>
    <property type="match status" value="1"/>
</dbReference>
<dbReference type="CDD" id="cd00198">
    <property type="entry name" value="vWFA"/>
    <property type="match status" value="1"/>
</dbReference>
<dbReference type="KEGG" id="amij:EQM06_02135"/>
<dbReference type="GO" id="GO:0030313">
    <property type="term" value="C:cell envelope"/>
    <property type="evidence" value="ECO:0007669"/>
    <property type="project" value="UniProtKB-SubCell"/>
</dbReference>
<feature type="domain" description="SLH" evidence="6">
    <location>
        <begin position="1765"/>
        <end position="1822"/>
    </location>
</feature>
<dbReference type="InterPro" id="IPR013378">
    <property type="entry name" value="InlB-like_B-rpt"/>
</dbReference>
<feature type="chain" id="PRO_5019244063" evidence="4">
    <location>
        <begin position="27"/>
        <end position="1937"/>
    </location>
</feature>
<evidence type="ECO:0000313" key="8">
    <source>
        <dbReference type="Proteomes" id="UP000287601"/>
    </source>
</evidence>
<dbReference type="SMART" id="SM00327">
    <property type="entry name" value="VWA"/>
    <property type="match status" value="1"/>
</dbReference>
<dbReference type="RefSeq" id="WP_128744777.1">
    <property type="nucleotide sequence ID" value="NZ_CP035281.1"/>
</dbReference>
<dbReference type="NCBIfam" id="TIGR02543">
    <property type="entry name" value="List_Bact_rpt"/>
    <property type="match status" value="1"/>
</dbReference>
<evidence type="ECO:0000259" key="5">
    <source>
        <dbReference type="PROSITE" id="PS50234"/>
    </source>
</evidence>
<dbReference type="InterPro" id="IPR001119">
    <property type="entry name" value="SLH_dom"/>
</dbReference>
<evidence type="ECO:0000259" key="6">
    <source>
        <dbReference type="PROSITE" id="PS51272"/>
    </source>
</evidence>
<feature type="region of interest" description="Disordered" evidence="3">
    <location>
        <begin position="1686"/>
        <end position="1706"/>
    </location>
</feature>
<comment type="subcellular location">
    <subcellularLocation>
        <location evidence="1">Cell envelope</location>
    </subcellularLocation>
</comment>
<organism evidence="7 8">
    <name type="scientific">Aminipila luticellarii</name>
    <dbReference type="NCBI Taxonomy" id="2507160"/>
    <lineage>
        <taxon>Bacteria</taxon>
        <taxon>Bacillati</taxon>
        <taxon>Bacillota</taxon>
        <taxon>Clostridia</taxon>
        <taxon>Peptostreptococcales</taxon>
        <taxon>Anaerovoracaceae</taxon>
        <taxon>Aminipila</taxon>
    </lineage>
</organism>
<dbReference type="InterPro" id="IPR051465">
    <property type="entry name" value="Cell_Envelope_Struct_Comp"/>
</dbReference>
<dbReference type="PANTHER" id="PTHR43308:SF5">
    <property type="entry name" value="S-LAYER PROTEIN _ PEPTIDOGLYCAN ENDO-BETA-N-ACETYLGLUCOSAMINIDASE"/>
    <property type="match status" value="1"/>
</dbReference>
<dbReference type="Proteomes" id="UP000287601">
    <property type="component" value="Chromosome"/>
</dbReference>
<evidence type="ECO:0000256" key="3">
    <source>
        <dbReference type="SAM" id="MobiDB-lite"/>
    </source>
</evidence>
<evidence type="ECO:0000313" key="7">
    <source>
        <dbReference type="EMBL" id="QAT42123.1"/>
    </source>
</evidence>
<dbReference type="Pfam" id="PF00092">
    <property type="entry name" value="VWA"/>
    <property type="match status" value="1"/>
</dbReference>
<dbReference type="SUPFAM" id="SSF53300">
    <property type="entry name" value="vWA-like"/>
    <property type="match status" value="1"/>
</dbReference>
<evidence type="ECO:0000256" key="2">
    <source>
        <dbReference type="ARBA" id="ARBA00022737"/>
    </source>
</evidence>
<feature type="signal peptide" evidence="4">
    <location>
        <begin position="1"/>
        <end position="26"/>
    </location>
</feature>
<dbReference type="InterPro" id="IPR041286">
    <property type="entry name" value="MBG_2"/>
</dbReference>